<keyword evidence="4" id="KW-1185">Reference proteome</keyword>
<dbReference type="Pfam" id="PF02493">
    <property type="entry name" value="MORN"/>
    <property type="match status" value="7"/>
</dbReference>
<dbReference type="GO" id="GO:0035082">
    <property type="term" value="P:axoneme assembly"/>
    <property type="evidence" value="ECO:0007669"/>
    <property type="project" value="TreeGrafter"/>
</dbReference>
<dbReference type="SUPFAM" id="SSF82185">
    <property type="entry name" value="Histone H3 K4-specific methyltransferase SET7/9 N-terminal domain"/>
    <property type="match status" value="2"/>
</dbReference>
<dbReference type="EMBL" id="MU826836">
    <property type="protein sequence ID" value="KAJ7372547.1"/>
    <property type="molecule type" value="Genomic_DNA"/>
</dbReference>
<dbReference type="Gene3D" id="2.20.110.10">
    <property type="entry name" value="Histone H3 K4-specific methyltransferase SET7/9 N-terminal domain"/>
    <property type="match status" value="2"/>
</dbReference>
<dbReference type="GO" id="GO:0005634">
    <property type="term" value="C:nucleus"/>
    <property type="evidence" value="ECO:0007669"/>
    <property type="project" value="TreeGrafter"/>
</dbReference>
<evidence type="ECO:0000313" key="3">
    <source>
        <dbReference type="EMBL" id="KAJ7372547.1"/>
    </source>
</evidence>
<dbReference type="FunFam" id="2.20.110.10:FF:000002">
    <property type="entry name" value="Phosphatidylinositol 4-phosphate 5-kinase 8"/>
    <property type="match status" value="1"/>
</dbReference>
<dbReference type="PANTHER" id="PTHR43215:SF14">
    <property type="entry name" value="RADIAL SPOKE HEAD 1 HOMOLOG"/>
    <property type="match status" value="1"/>
</dbReference>
<gene>
    <name evidence="3" type="ORF">OS493_019056</name>
</gene>
<evidence type="ECO:0000313" key="4">
    <source>
        <dbReference type="Proteomes" id="UP001163046"/>
    </source>
</evidence>
<feature type="region of interest" description="Disordered" evidence="2">
    <location>
        <begin position="25"/>
        <end position="52"/>
    </location>
</feature>
<accession>A0A9W9YZY8</accession>
<comment type="caution">
    <text evidence="3">The sequence shown here is derived from an EMBL/GenBank/DDBJ whole genome shotgun (WGS) entry which is preliminary data.</text>
</comment>
<dbReference type="AlphaFoldDB" id="A0A9W9YZY8"/>
<proteinExistence type="predicted"/>
<dbReference type="PANTHER" id="PTHR43215">
    <property type="entry name" value="RADIAL SPOKE HEAD 1 HOMOLOG"/>
    <property type="match status" value="1"/>
</dbReference>
<evidence type="ECO:0000256" key="2">
    <source>
        <dbReference type="SAM" id="MobiDB-lite"/>
    </source>
</evidence>
<name>A0A9W9YZY8_9CNID</name>
<dbReference type="Proteomes" id="UP001163046">
    <property type="component" value="Unassembled WGS sequence"/>
</dbReference>
<keyword evidence="1" id="KW-0677">Repeat</keyword>
<organism evidence="3 4">
    <name type="scientific">Desmophyllum pertusum</name>
    <dbReference type="NCBI Taxonomy" id="174260"/>
    <lineage>
        <taxon>Eukaryota</taxon>
        <taxon>Metazoa</taxon>
        <taxon>Cnidaria</taxon>
        <taxon>Anthozoa</taxon>
        <taxon>Hexacorallia</taxon>
        <taxon>Scleractinia</taxon>
        <taxon>Caryophylliina</taxon>
        <taxon>Caryophylliidae</taxon>
        <taxon>Desmophyllum</taxon>
    </lineage>
</organism>
<dbReference type="InterPro" id="IPR003409">
    <property type="entry name" value="MORN"/>
</dbReference>
<dbReference type="SMART" id="SM00698">
    <property type="entry name" value="MORN"/>
    <property type="match status" value="7"/>
</dbReference>
<dbReference type="GO" id="GO:0031514">
    <property type="term" value="C:motile cilium"/>
    <property type="evidence" value="ECO:0007669"/>
    <property type="project" value="TreeGrafter"/>
</dbReference>
<reference evidence="3" key="1">
    <citation type="submission" date="2023-01" db="EMBL/GenBank/DDBJ databases">
        <title>Genome assembly of the deep-sea coral Lophelia pertusa.</title>
        <authorList>
            <person name="Herrera S."/>
            <person name="Cordes E."/>
        </authorList>
    </citation>
    <scope>NUCLEOTIDE SEQUENCE</scope>
    <source>
        <strain evidence="3">USNM1676648</strain>
        <tissue evidence="3">Polyp</tissue>
    </source>
</reference>
<dbReference type="GO" id="GO:0007286">
    <property type="term" value="P:spermatid development"/>
    <property type="evidence" value="ECO:0007669"/>
    <property type="project" value="TreeGrafter"/>
</dbReference>
<sequence length="229" mass="25992">MSFDSLTSEDAADLQLYLGKYEGDRNENGERHGFGQTLLPNGDQYDGEYQNGKRHGSGKYIFVSGKARYEGEYANNLRTGQGAFWYPDGSMYEGTWAEGQRNGYGVYTYTNGDKYEGQWKDGRRQGQGEYIYKGKGIRYRGNWSNGKFDDEGKLITQTYSYSGTFSGEEPVGPGRFHFDTGCEQEGEYVTKRTVRRTNAMREVVHVPVWRCLSLYNAGPEPARPQKSVN</sequence>
<evidence type="ECO:0000256" key="1">
    <source>
        <dbReference type="ARBA" id="ARBA00022737"/>
    </source>
</evidence>
<protein>
    <submittedName>
        <fullName evidence="3">Uncharacterized protein</fullName>
    </submittedName>
</protein>
<dbReference type="OrthoDB" id="423343at2759"/>